<evidence type="ECO:0000256" key="2">
    <source>
        <dbReference type="PROSITE-ProRule" id="PRU00169"/>
    </source>
</evidence>
<dbReference type="PANTHER" id="PTHR43547:SF2">
    <property type="entry name" value="HYBRID SIGNAL TRANSDUCTION HISTIDINE KINASE C"/>
    <property type="match status" value="1"/>
</dbReference>
<dbReference type="SUPFAM" id="SSF55874">
    <property type="entry name" value="ATPase domain of HSP90 chaperone/DNA topoisomerase II/histidine kinase"/>
    <property type="match status" value="1"/>
</dbReference>
<feature type="domain" description="Histidine kinase" evidence="3">
    <location>
        <begin position="293"/>
        <end position="494"/>
    </location>
</feature>
<comment type="caution">
    <text evidence="2">Lacks conserved residue(s) required for the propagation of feature annotation.</text>
</comment>
<sequence length="494" mass="54100">MKHILIIDDSRLAREAIAKILIDCNFDKSSIASVENGQDALDFMAMQPADIVIIADNLADFTPSQIIAKAKEEGILNVAPVLLLYREPSTFDAVKSQINKSLVTLAKPFDRDALCKSLHQLTGANCFSEKQVITAAPKRVISDTGGSVLIVDDESSNIEVAAGILRSHYRIIAAKNGKQALQILAKQHQKIDLVLLDIMMPEMDGYQVCEAIKNSSDTQKIPVIFLTAKSQIEDITKGFETGAVDYITKPLQGEILLARVNTHISLKRNQEKLAQQVHQLQETAQLREDIEKITQHDLKAPLASILFQAGKIKDVPLASAIKTTVNNVIGMINLSLELYKIEQGLYEFTPAPTQLPPLVLDAITGCQLDAQSKKVSIKFKDNTKKLANVEPLLCLSIFNNLIKNAVEAAPPNSKISIVLEEAEQALSFTCKNAGVVPETLRHTLFDKYATGNIKQGSGLGAYSAKLLAEAQGGHIQYEIEQEQFTVFTVTLPAH</sequence>
<gene>
    <name evidence="5" type="ORF">DXX93_12835</name>
</gene>
<accession>A0A3E0TSA7</accession>
<reference evidence="5 6" key="1">
    <citation type="submission" date="2018-08" db="EMBL/GenBank/DDBJ databases">
        <title>Thalassotalea euphylliae genome.</title>
        <authorList>
            <person name="Summers S."/>
            <person name="Rice S.A."/>
            <person name="Freckelton M.L."/>
            <person name="Nedved B.T."/>
            <person name="Hadfield M.G."/>
        </authorList>
    </citation>
    <scope>NUCLEOTIDE SEQUENCE [LARGE SCALE GENOMIC DNA]</scope>
    <source>
        <strain evidence="5 6">H1</strain>
    </source>
</reference>
<feature type="modified residue" description="4-aspartylphosphate" evidence="2">
    <location>
        <position position="197"/>
    </location>
</feature>
<evidence type="ECO:0000259" key="3">
    <source>
        <dbReference type="PROSITE" id="PS50109"/>
    </source>
</evidence>
<keyword evidence="1 2" id="KW-0597">Phosphoprotein</keyword>
<dbReference type="SUPFAM" id="SSF52172">
    <property type="entry name" value="CheY-like"/>
    <property type="match status" value="2"/>
</dbReference>
<dbReference type="InterPro" id="IPR005467">
    <property type="entry name" value="His_kinase_dom"/>
</dbReference>
<dbReference type="GO" id="GO:0000155">
    <property type="term" value="F:phosphorelay sensor kinase activity"/>
    <property type="evidence" value="ECO:0007669"/>
    <property type="project" value="TreeGrafter"/>
</dbReference>
<feature type="domain" description="Response regulatory" evidence="4">
    <location>
        <begin position="3"/>
        <end position="122"/>
    </location>
</feature>
<proteinExistence type="predicted"/>
<feature type="domain" description="Response regulatory" evidence="4">
    <location>
        <begin position="147"/>
        <end position="264"/>
    </location>
</feature>
<dbReference type="AlphaFoldDB" id="A0A3E0TSA7"/>
<dbReference type="InterPro" id="IPR011006">
    <property type="entry name" value="CheY-like_superfamily"/>
</dbReference>
<dbReference type="OrthoDB" id="8874570at2"/>
<dbReference type="EMBL" id="QUOU01000001">
    <property type="protein sequence ID" value="REL27363.1"/>
    <property type="molecule type" value="Genomic_DNA"/>
</dbReference>
<dbReference type="InterPro" id="IPR001789">
    <property type="entry name" value="Sig_transdc_resp-reg_receiver"/>
</dbReference>
<evidence type="ECO:0000313" key="6">
    <source>
        <dbReference type="Proteomes" id="UP000256478"/>
    </source>
</evidence>
<dbReference type="Pfam" id="PF02518">
    <property type="entry name" value="HATPase_c"/>
    <property type="match status" value="1"/>
</dbReference>
<dbReference type="SMART" id="SM00448">
    <property type="entry name" value="REC"/>
    <property type="match status" value="2"/>
</dbReference>
<dbReference type="PROSITE" id="PS50109">
    <property type="entry name" value="HIS_KIN"/>
    <property type="match status" value="1"/>
</dbReference>
<comment type="caution">
    <text evidence="5">The sequence shown here is derived from an EMBL/GenBank/DDBJ whole genome shotgun (WGS) entry which is preliminary data.</text>
</comment>
<dbReference type="RefSeq" id="WP_116008444.1">
    <property type="nucleotide sequence ID" value="NZ_QUOU01000001.1"/>
</dbReference>
<dbReference type="PANTHER" id="PTHR43547">
    <property type="entry name" value="TWO-COMPONENT HISTIDINE KINASE"/>
    <property type="match status" value="1"/>
</dbReference>
<dbReference type="Gene3D" id="3.30.565.10">
    <property type="entry name" value="Histidine kinase-like ATPase, C-terminal domain"/>
    <property type="match status" value="1"/>
</dbReference>
<dbReference type="InterPro" id="IPR036890">
    <property type="entry name" value="HATPase_C_sf"/>
</dbReference>
<evidence type="ECO:0000259" key="4">
    <source>
        <dbReference type="PROSITE" id="PS50110"/>
    </source>
</evidence>
<name>A0A3E0TSA7_9GAMM</name>
<organism evidence="5 6">
    <name type="scientific">Thalassotalea euphylliae</name>
    <dbReference type="NCBI Taxonomy" id="1655234"/>
    <lineage>
        <taxon>Bacteria</taxon>
        <taxon>Pseudomonadati</taxon>
        <taxon>Pseudomonadota</taxon>
        <taxon>Gammaproteobacteria</taxon>
        <taxon>Alteromonadales</taxon>
        <taxon>Colwelliaceae</taxon>
        <taxon>Thalassotalea</taxon>
    </lineage>
</organism>
<dbReference type="SMART" id="SM00387">
    <property type="entry name" value="HATPase_c"/>
    <property type="match status" value="1"/>
</dbReference>
<dbReference type="InterPro" id="IPR003594">
    <property type="entry name" value="HATPase_dom"/>
</dbReference>
<dbReference type="PROSITE" id="PS50110">
    <property type="entry name" value="RESPONSE_REGULATORY"/>
    <property type="match status" value="2"/>
</dbReference>
<dbReference type="Proteomes" id="UP000256478">
    <property type="component" value="Unassembled WGS sequence"/>
</dbReference>
<evidence type="ECO:0000313" key="5">
    <source>
        <dbReference type="EMBL" id="REL27363.1"/>
    </source>
</evidence>
<dbReference type="Pfam" id="PF00072">
    <property type="entry name" value="Response_reg"/>
    <property type="match status" value="2"/>
</dbReference>
<dbReference type="Gene3D" id="3.40.50.2300">
    <property type="match status" value="2"/>
</dbReference>
<evidence type="ECO:0000256" key="1">
    <source>
        <dbReference type="ARBA" id="ARBA00022553"/>
    </source>
</evidence>
<protein>
    <submittedName>
        <fullName evidence="5">Response regulator</fullName>
    </submittedName>
</protein>